<dbReference type="PANTHER" id="PTHR31836">
    <property type="match status" value="1"/>
</dbReference>
<gene>
    <name evidence="4" type="ORF">M413DRAFT_62330</name>
</gene>
<evidence type="ECO:0000256" key="1">
    <source>
        <dbReference type="ARBA" id="ARBA00022729"/>
    </source>
</evidence>
<feature type="chain" id="PRO_5002176229" description="RlpA-like protein double-psi beta-barrel domain-containing protein" evidence="2">
    <location>
        <begin position="22"/>
        <end position="173"/>
    </location>
</feature>
<dbReference type="EMBL" id="KN831769">
    <property type="protein sequence ID" value="KIM48131.1"/>
    <property type="molecule type" value="Genomic_DNA"/>
</dbReference>
<feature type="domain" description="RlpA-like protein double-psi beta-barrel" evidence="3">
    <location>
        <begin position="118"/>
        <end position="165"/>
    </location>
</feature>
<dbReference type="Pfam" id="PF03330">
    <property type="entry name" value="DPBB_1"/>
    <property type="match status" value="1"/>
</dbReference>
<sequence length="173" mass="18544">MAVFNSLVILLSILSASSALATPHVVRHHHRAIAARVALPAPIDLPLVPLRKRQDSKRCKQRPSSSVNPPSSGTFYATGLGACGITNKDTDYIAAVSHLLFDNFPGYKAGNPNNNPMCGRKVTATYQGKSVTVALTDRCEGCAVTDLDFSPSAFNQLADFGVGRISGMTWVWE</sequence>
<dbReference type="InterPro" id="IPR009009">
    <property type="entry name" value="RlpA-like_DPBB"/>
</dbReference>
<evidence type="ECO:0000256" key="2">
    <source>
        <dbReference type="SAM" id="SignalP"/>
    </source>
</evidence>
<dbReference type="Proteomes" id="UP000053424">
    <property type="component" value="Unassembled WGS sequence"/>
</dbReference>
<reference evidence="4 5" key="1">
    <citation type="submission" date="2014-04" db="EMBL/GenBank/DDBJ databases">
        <authorList>
            <consortium name="DOE Joint Genome Institute"/>
            <person name="Kuo A."/>
            <person name="Gay G."/>
            <person name="Dore J."/>
            <person name="Kohler A."/>
            <person name="Nagy L.G."/>
            <person name="Floudas D."/>
            <person name="Copeland A."/>
            <person name="Barry K.W."/>
            <person name="Cichocki N."/>
            <person name="Veneault-Fourrey C."/>
            <person name="LaButti K."/>
            <person name="Lindquist E.A."/>
            <person name="Lipzen A."/>
            <person name="Lundell T."/>
            <person name="Morin E."/>
            <person name="Murat C."/>
            <person name="Sun H."/>
            <person name="Tunlid A."/>
            <person name="Henrissat B."/>
            <person name="Grigoriev I.V."/>
            <person name="Hibbett D.S."/>
            <person name="Martin F."/>
            <person name="Nordberg H.P."/>
            <person name="Cantor M.N."/>
            <person name="Hua S.X."/>
        </authorList>
    </citation>
    <scope>NUCLEOTIDE SEQUENCE [LARGE SCALE GENOMIC DNA]</scope>
    <source>
        <strain evidence="5">h7</strain>
    </source>
</reference>
<feature type="signal peptide" evidence="2">
    <location>
        <begin position="1"/>
        <end position="21"/>
    </location>
</feature>
<dbReference type="HOGENOM" id="CLU_047639_2_0_1"/>
<dbReference type="SUPFAM" id="SSF50685">
    <property type="entry name" value="Barwin-like endoglucanases"/>
    <property type="match status" value="1"/>
</dbReference>
<keyword evidence="5" id="KW-1185">Reference proteome</keyword>
<organism evidence="4 5">
    <name type="scientific">Hebeloma cylindrosporum</name>
    <dbReference type="NCBI Taxonomy" id="76867"/>
    <lineage>
        <taxon>Eukaryota</taxon>
        <taxon>Fungi</taxon>
        <taxon>Dikarya</taxon>
        <taxon>Basidiomycota</taxon>
        <taxon>Agaricomycotina</taxon>
        <taxon>Agaricomycetes</taxon>
        <taxon>Agaricomycetidae</taxon>
        <taxon>Agaricales</taxon>
        <taxon>Agaricineae</taxon>
        <taxon>Hymenogastraceae</taxon>
        <taxon>Hebeloma</taxon>
    </lineage>
</organism>
<accession>A0A0C3CWD5</accession>
<dbReference type="OrthoDB" id="623670at2759"/>
<dbReference type="AlphaFoldDB" id="A0A0C3CWD5"/>
<evidence type="ECO:0000259" key="3">
    <source>
        <dbReference type="Pfam" id="PF03330"/>
    </source>
</evidence>
<dbReference type="CDD" id="cd22191">
    <property type="entry name" value="DPBB_RlpA_EXP_N-like"/>
    <property type="match status" value="1"/>
</dbReference>
<proteinExistence type="predicted"/>
<evidence type="ECO:0000313" key="5">
    <source>
        <dbReference type="Proteomes" id="UP000053424"/>
    </source>
</evidence>
<dbReference type="PANTHER" id="PTHR31836:SF28">
    <property type="entry name" value="SRCR DOMAIN-CONTAINING PROTEIN-RELATED"/>
    <property type="match status" value="1"/>
</dbReference>
<keyword evidence="1 2" id="KW-0732">Signal</keyword>
<dbReference type="Gene3D" id="2.40.40.10">
    <property type="entry name" value="RlpA-like domain"/>
    <property type="match status" value="1"/>
</dbReference>
<dbReference type="InterPro" id="IPR036908">
    <property type="entry name" value="RlpA-like_sf"/>
</dbReference>
<evidence type="ECO:0000313" key="4">
    <source>
        <dbReference type="EMBL" id="KIM48131.1"/>
    </source>
</evidence>
<dbReference type="InterPro" id="IPR051477">
    <property type="entry name" value="Expansin_CellWall"/>
</dbReference>
<name>A0A0C3CWD5_HEBCY</name>
<reference evidence="5" key="2">
    <citation type="submission" date="2015-01" db="EMBL/GenBank/DDBJ databases">
        <title>Evolutionary Origins and Diversification of the Mycorrhizal Mutualists.</title>
        <authorList>
            <consortium name="DOE Joint Genome Institute"/>
            <consortium name="Mycorrhizal Genomics Consortium"/>
            <person name="Kohler A."/>
            <person name="Kuo A."/>
            <person name="Nagy L.G."/>
            <person name="Floudas D."/>
            <person name="Copeland A."/>
            <person name="Barry K.W."/>
            <person name="Cichocki N."/>
            <person name="Veneault-Fourrey C."/>
            <person name="LaButti K."/>
            <person name="Lindquist E.A."/>
            <person name="Lipzen A."/>
            <person name="Lundell T."/>
            <person name="Morin E."/>
            <person name="Murat C."/>
            <person name="Riley R."/>
            <person name="Ohm R."/>
            <person name="Sun H."/>
            <person name="Tunlid A."/>
            <person name="Henrissat B."/>
            <person name="Grigoriev I.V."/>
            <person name="Hibbett D.S."/>
            <person name="Martin F."/>
        </authorList>
    </citation>
    <scope>NUCLEOTIDE SEQUENCE [LARGE SCALE GENOMIC DNA]</scope>
    <source>
        <strain evidence="5">h7</strain>
    </source>
</reference>
<dbReference type="STRING" id="686832.A0A0C3CWD5"/>
<protein>
    <recommendedName>
        <fullName evidence="3">RlpA-like protein double-psi beta-barrel domain-containing protein</fullName>
    </recommendedName>
</protein>